<reference evidence="1" key="1">
    <citation type="submission" date="2018-02" db="EMBL/GenBank/DDBJ databases">
        <title>The genomes of Aspergillus section Nigri reveals drivers in fungal speciation.</title>
        <authorList>
            <consortium name="DOE Joint Genome Institute"/>
            <person name="Vesth T.C."/>
            <person name="Nybo J."/>
            <person name="Theobald S."/>
            <person name="Brandl J."/>
            <person name="Frisvad J.C."/>
            <person name="Nielsen K.F."/>
            <person name="Lyhne E.K."/>
            <person name="Kogle M.E."/>
            <person name="Kuo A."/>
            <person name="Riley R."/>
            <person name="Clum A."/>
            <person name="Nolan M."/>
            <person name="Lipzen A."/>
            <person name="Salamov A."/>
            <person name="Henrissat B."/>
            <person name="Wiebenga A."/>
            <person name="De vries R.P."/>
            <person name="Grigoriev I.V."/>
            <person name="Mortensen U.H."/>
            <person name="Andersen M.R."/>
            <person name="Baker S.E."/>
        </authorList>
    </citation>
    <scope>NUCLEOTIDE SEQUENCE</scope>
    <source>
        <strain evidence="1">CBS 121060</strain>
    </source>
</reference>
<proteinExistence type="predicted"/>
<dbReference type="Proteomes" id="UP000249661">
    <property type="component" value="Unassembled WGS sequence"/>
</dbReference>
<evidence type="ECO:0000313" key="1">
    <source>
        <dbReference type="EMBL" id="RAH69557.1"/>
    </source>
</evidence>
<organism evidence="1 2">
    <name type="scientific">Aspergillus aculeatinus CBS 121060</name>
    <dbReference type="NCBI Taxonomy" id="1448322"/>
    <lineage>
        <taxon>Eukaryota</taxon>
        <taxon>Fungi</taxon>
        <taxon>Dikarya</taxon>
        <taxon>Ascomycota</taxon>
        <taxon>Pezizomycotina</taxon>
        <taxon>Eurotiomycetes</taxon>
        <taxon>Eurotiomycetidae</taxon>
        <taxon>Eurotiales</taxon>
        <taxon>Aspergillaceae</taxon>
        <taxon>Aspergillus</taxon>
        <taxon>Aspergillus subgen. Circumdati</taxon>
    </lineage>
</organism>
<protein>
    <submittedName>
        <fullName evidence="1">Uncharacterized protein</fullName>
    </submittedName>
</protein>
<name>A0ACD1H7R8_9EURO</name>
<accession>A0ACD1H7R8</accession>
<gene>
    <name evidence="1" type="ORF">BO66DRAFT_392238</name>
</gene>
<keyword evidence="2" id="KW-1185">Reference proteome</keyword>
<dbReference type="EMBL" id="KZ824959">
    <property type="protein sequence ID" value="RAH69557.1"/>
    <property type="molecule type" value="Genomic_DNA"/>
</dbReference>
<evidence type="ECO:0000313" key="2">
    <source>
        <dbReference type="Proteomes" id="UP000249661"/>
    </source>
</evidence>
<sequence>MSTLVALRPQGPRGPHQTLQIFTLTFPCSPTTCSGLAYAPGIRVFTSQSDRHKNSLFGSSCRGSISQIMCLVRTTSRYVSDARPHDIPSRLQEAPEPNLN</sequence>